<name>A0ABW5QLK7_9HYPH</name>
<organism evidence="1 2">
    <name type="scientific">Devosia albogilva</name>
    <dbReference type="NCBI Taxonomy" id="429726"/>
    <lineage>
        <taxon>Bacteria</taxon>
        <taxon>Pseudomonadati</taxon>
        <taxon>Pseudomonadota</taxon>
        <taxon>Alphaproteobacteria</taxon>
        <taxon>Hyphomicrobiales</taxon>
        <taxon>Devosiaceae</taxon>
        <taxon>Devosia</taxon>
    </lineage>
</organism>
<sequence length="144" mass="15677">MKPERLKACLDTIKWGPATLAQTLEVRPGVVEEWLGGQTQVPTGVASWLEALCFTHEAADLMRPAVLDDGFMAGGSAPRRPEHIPVYSYGLLRRLNQGPVPLRTLYGTDDEAAVFFLVSRGLAERAEEDLTITTQGAELGQIVS</sequence>
<keyword evidence="2" id="KW-1185">Reference proteome</keyword>
<dbReference type="Proteomes" id="UP001597521">
    <property type="component" value="Unassembled WGS sequence"/>
</dbReference>
<dbReference type="EMBL" id="JBHUNP010000001">
    <property type="protein sequence ID" value="MFD2648629.1"/>
    <property type="molecule type" value="Genomic_DNA"/>
</dbReference>
<evidence type="ECO:0000313" key="2">
    <source>
        <dbReference type="Proteomes" id="UP001597521"/>
    </source>
</evidence>
<proteinExistence type="predicted"/>
<accession>A0ABW5QLK7</accession>
<protein>
    <submittedName>
        <fullName evidence="1">Uncharacterized protein</fullName>
    </submittedName>
</protein>
<gene>
    <name evidence="1" type="ORF">ACFSX5_12590</name>
</gene>
<evidence type="ECO:0000313" key="1">
    <source>
        <dbReference type="EMBL" id="MFD2648629.1"/>
    </source>
</evidence>
<dbReference type="RefSeq" id="WP_386833865.1">
    <property type="nucleotide sequence ID" value="NZ_JBHUNP010000001.1"/>
</dbReference>
<comment type="caution">
    <text evidence="1">The sequence shown here is derived from an EMBL/GenBank/DDBJ whole genome shotgun (WGS) entry which is preliminary data.</text>
</comment>
<reference evidence="2" key="1">
    <citation type="journal article" date="2019" name="Int. J. Syst. Evol. Microbiol.">
        <title>The Global Catalogue of Microorganisms (GCM) 10K type strain sequencing project: providing services to taxonomists for standard genome sequencing and annotation.</title>
        <authorList>
            <consortium name="The Broad Institute Genomics Platform"/>
            <consortium name="The Broad Institute Genome Sequencing Center for Infectious Disease"/>
            <person name="Wu L."/>
            <person name="Ma J."/>
        </authorList>
    </citation>
    <scope>NUCLEOTIDE SEQUENCE [LARGE SCALE GENOMIC DNA]</scope>
    <source>
        <strain evidence="2">CCM 7427</strain>
    </source>
</reference>